<feature type="binding site" evidence="8">
    <location>
        <position position="112"/>
    </location>
    <ligand>
        <name>L-histidine</name>
        <dbReference type="ChEBI" id="CHEBI:57595"/>
    </ligand>
</feature>
<evidence type="ECO:0000256" key="5">
    <source>
        <dbReference type="ARBA" id="ARBA00023146"/>
    </source>
</evidence>
<comment type="subcellular location">
    <subcellularLocation>
        <location evidence="7">Cytoplasm</location>
    </subcellularLocation>
</comment>
<evidence type="ECO:0000256" key="6">
    <source>
        <dbReference type="ARBA" id="ARBA00047639"/>
    </source>
</evidence>
<protein>
    <recommendedName>
        <fullName evidence="7">Histidine--tRNA ligase</fullName>
        <ecNumber evidence="7">6.1.1.21</ecNumber>
    </recommendedName>
    <alternativeName>
        <fullName evidence="7">Histidyl-tRNA synthetase</fullName>
        <shortName evidence="7">HisRS</shortName>
    </alternativeName>
</protein>
<evidence type="ECO:0000313" key="11">
    <source>
        <dbReference type="Proteomes" id="UP000275925"/>
    </source>
</evidence>
<evidence type="ECO:0000256" key="7">
    <source>
        <dbReference type="HAMAP-Rule" id="MF_00127"/>
    </source>
</evidence>
<keyword evidence="11" id="KW-1185">Reference proteome</keyword>
<dbReference type="InterPro" id="IPR041715">
    <property type="entry name" value="HisRS-like_core"/>
</dbReference>
<dbReference type="InterPro" id="IPR006195">
    <property type="entry name" value="aa-tRNA-synth_II"/>
</dbReference>
<dbReference type="Pfam" id="PF13393">
    <property type="entry name" value="tRNA-synt_His"/>
    <property type="match status" value="2"/>
</dbReference>
<keyword evidence="7" id="KW-0648">Protein biosynthesis</keyword>
<dbReference type="InterPro" id="IPR004154">
    <property type="entry name" value="Anticodon-bd"/>
</dbReference>
<dbReference type="InterPro" id="IPR036621">
    <property type="entry name" value="Anticodon-bd_dom_sf"/>
</dbReference>
<dbReference type="HAMAP" id="MF_00127">
    <property type="entry name" value="His_tRNA_synth"/>
    <property type="match status" value="1"/>
</dbReference>
<dbReference type="Gene3D" id="3.40.50.800">
    <property type="entry name" value="Anticodon-binding domain"/>
    <property type="match status" value="1"/>
</dbReference>
<dbReference type="SUPFAM" id="SSF55681">
    <property type="entry name" value="Class II aaRS and biotin synthetases"/>
    <property type="match status" value="1"/>
</dbReference>
<sequence>MTYTAPRGTRDILPEETPLWQFVEQKAREVFQLYNFHEIRTPIFEHTELFQRGIGADTDIIAKEMYTFQDRKGRSLTLRPEGTAAVVRAYLESNRHKQEPLSKLWYQGAMFRYERPQAGRYRQFYQIGCEVFGRGGAYQDAEVIATAQQLFAAAGLQNLEVQVNSVGCPVCRPRLKEKIQSFLGANLAQLCGDCRTRFGSNPLRVLDCKNPRCNEFLVGLPDLTDALCADCRTHFQSVHDYLDALQLKFQVNPRLVRGLDYYTKTVFEVLSGQLGAQNAVCGGGRYDNLVEELGGPALPAVGFAFGLERAVMLLQGQGAAVPGTLPYIFLLPLGAQADAQAVLLTAQLRRAGVPTEIDLADRGLAAKLKTASKLQARYVYIIGDNELHEKCGQLKDMRSGGQEKIGLAELAEIVAAKHREKN</sequence>
<evidence type="ECO:0000259" key="9">
    <source>
        <dbReference type="PROSITE" id="PS50862"/>
    </source>
</evidence>
<feature type="domain" description="Aminoacyl-transfer RNA synthetases class-II family profile" evidence="9">
    <location>
        <begin position="1"/>
        <end position="326"/>
    </location>
</feature>
<dbReference type="InterPro" id="IPR015807">
    <property type="entry name" value="His-tRNA-ligase"/>
</dbReference>
<proteinExistence type="inferred from homology"/>
<dbReference type="PIRSF" id="PIRSF001549">
    <property type="entry name" value="His-tRNA_synth"/>
    <property type="match status" value="1"/>
</dbReference>
<gene>
    <name evidence="7 10" type="primary">hisS</name>
    <name evidence="10" type="ORF">NO2_0797</name>
</gene>
<accession>A0A388TH40</accession>
<evidence type="ECO:0000256" key="2">
    <source>
        <dbReference type="ARBA" id="ARBA00022490"/>
    </source>
</evidence>
<comment type="similarity">
    <text evidence="1 7">Belongs to the class-II aminoacyl-tRNA synthetase family.</text>
</comment>
<keyword evidence="3 7" id="KW-0547">Nucleotide-binding</keyword>
<keyword evidence="7" id="KW-0436">Ligase</keyword>
<dbReference type="Gene3D" id="3.30.930.10">
    <property type="entry name" value="Bira Bifunctional Protein, Domain 2"/>
    <property type="match status" value="1"/>
</dbReference>
<comment type="subunit">
    <text evidence="7">Homodimer.</text>
</comment>
<keyword evidence="5 7" id="KW-0030">Aminoacyl-tRNA synthetase</keyword>
<dbReference type="CDD" id="cd00773">
    <property type="entry name" value="HisRS-like_core"/>
    <property type="match status" value="1"/>
</dbReference>
<feature type="binding site" evidence="8">
    <location>
        <begin position="81"/>
        <end position="83"/>
    </location>
    <ligand>
        <name>L-histidine</name>
        <dbReference type="ChEBI" id="CHEBI:57595"/>
    </ligand>
</feature>
<dbReference type="SUPFAM" id="SSF52954">
    <property type="entry name" value="Class II aaRS ABD-related"/>
    <property type="match status" value="1"/>
</dbReference>
<dbReference type="GO" id="GO:0005524">
    <property type="term" value="F:ATP binding"/>
    <property type="evidence" value="ECO:0007669"/>
    <property type="project" value="UniProtKB-UniRule"/>
</dbReference>
<feature type="binding site" evidence="8">
    <location>
        <position position="126"/>
    </location>
    <ligand>
        <name>L-histidine</name>
        <dbReference type="ChEBI" id="CHEBI:57595"/>
    </ligand>
</feature>
<dbReference type="PANTHER" id="PTHR43707:SF1">
    <property type="entry name" value="HISTIDINE--TRNA LIGASE, MITOCHONDRIAL-RELATED"/>
    <property type="match status" value="1"/>
</dbReference>
<dbReference type="GO" id="GO:0005737">
    <property type="term" value="C:cytoplasm"/>
    <property type="evidence" value="ECO:0007669"/>
    <property type="project" value="UniProtKB-SubCell"/>
</dbReference>
<dbReference type="PROSITE" id="PS50862">
    <property type="entry name" value="AA_TRNA_LIGASE_II"/>
    <property type="match status" value="1"/>
</dbReference>
<comment type="catalytic activity">
    <reaction evidence="6 7">
        <text>tRNA(His) + L-histidine + ATP = L-histidyl-tRNA(His) + AMP + diphosphate + H(+)</text>
        <dbReference type="Rhea" id="RHEA:17313"/>
        <dbReference type="Rhea" id="RHEA-COMP:9665"/>
        <dbReference type="Rhea" id="RHEA-COMP:9689"/>
        <dbReference type="ChEBI" id="CHEBI:15378"/>
        <dbReference type="ChEBI" id="CHEBI:30616"/>
        <dbReference type="ChEBI" id="CHEBI:33019"/>
        <dbReference type="ChEBI" id="CHEBI:57595"/>
        <dbReference type="ChEBI" id="CHEBI:78442"/>
        <dbReference type="ChEBI" id="CHEBI:78527"/>
        <dbReference type="ChEBI" id="CHEBI:456215"/>
        <dbReference type="EC" id="6.1.1.21"/>
    </reaction>
</comment>
<keyword evidence="2 7" id="KW-0963">Cytoplasm</keyword>
<dbReference type="EC" id="6.1.1.21" evidence="7"/>
<dbReference type="GO" id="GO:0006427">
    <property type="term" value="P:histidyl-tRNA aminoacylation"/>
    <property type="evidence" value="ECO:0007669"/>
    <property type="project" value="UniProtKB-UniRule"/>
</dbReference>
<dbReference type="AlphaFoldDB" id="A0A388TH40"/>
<dbReference type="GO" id="GO:0004821">
    <property type="term" value="F:histidine-tRNA ligase activity"/>
    <property type="evidence" value="ECO:0007669"/>
    <property type="project" value="UniProtKB-UniRule"/>
</dbReference>
<keyword evidence="4 7" id="KW-0067">ATP-binding</keyword>
<evidence type="ECO:0000256" key="4">
    <source>
        <dbReference type="ARBA" id="ARBA00022840"/>
    </source>
</evidence>
<feature type="binding site" evidence="8">
    <location>
        <begin position="261"/>
        <end position="262"/>
    </location>
    <ligand>
        <name>L-histidine</name>
        <dbReference type="ChEBI" id="CHEBI:57595"/>
    </ligand>
</feature>
<dbReference type="InterPro" id="IPR045864">
    <property type="entry name" value="aa-tRNA-synth_II/BPL/LPL"/>
</dbReference>
<feature type="binding site" evidence="8">
    <location>
        <position position="130"/>
    </location>
    <ligand>
        <name>L-histidine</name>
        <dbReference type="ChEBI" id="CHEBI:57595"/>
    </ligand>
</feature>
<evidence type="ECO:0000256" key="1">
    <source>
        <dbReference type="ARBA" id="ARBA00008226"/>
    </source>
</evidence>
<dbReference type="EMBL" id="BGZO01000018">
    <property type="protein sequence ID" value="GBR76205.1"/>
    <property type="molecule type" value="Genomic_DNA"/>
</dbReference>
<dbReference type="Pfam" id="PF03129">
    <property type="entry name" value="HGTP_anticodon"/>
    <property type="match status" value="1"/>
</dbReference>
<dbReference type="NCBIfam" id="TIGR00442">
    <property type="entry name" value="hisS"/>
    <property type="match status" value="1"/>
</dbReference>
<evidence type="ECO:0000256" key="8">
    <source>
        <dbReference type="PIRSR" id="PIRSR001549-1"/>
    </source>
</evidence>
<evidence type="ECO:0000256" key="3">
    <source>
        <dbReference type="ARBA" id="ARBA00022741"/>
    </source>
</evidence>
<dbReference type="InterPro" id="IPR004516">
    <property type="entry name" value="HisRS/HisZ"/>
</dbReference>
<name>A0A388TH40_9BACT</name>
<organism evidence="10 11">
    <name type="scientific">Candidatus Termititenax persephonae</name>
    <dbReference type="NCBI Taxonomy" id="2218525"/>
    <lineage>
        <taxon>Bacteria</taxon>
        <taxon>Bacillati</taxon>
        <taxon>Candidatus Margulisiibacteriota</taxon>
        <taxon>Candidatus Termititenacia</taxon>
        <taxon>Candidatus Termititenacales</taxon>
        <taxon>Candidatus Termititenacaceae</taxon>
        <taxon>Candidatus Termititenax</taxon>
    </lineage>
</organism>
<dbReference type="PANTHER" id="PTHR43707">
    <property type="entry name" value="HISTIDYL-TRNA SYNTHETASE"/>
    <property type="match status" value="1"/>
</dbReference>
<dbReference type="Proteomes" id="UP000275925">
    <property type="component" value="Unassembled WGS sequence"/>
</dbReference>
<feature type="binding site" evidence="8">
    <location>
        <position position="257"/>
    </location>
    <ligand>
        <name>L-histidine</name>
        <dbReference type="ChEBI" id="CHEBI:57595"/>
    </ligand>
</feature>
<evidence type="ECO:0000313" key="10">
    <source>
        <dbReference type="EMBL" id="GBR76205.1"/>
    </source>
</evidence>
<reference evidence="10 11" key="1">
    <citation type="journal article" date="2019" name="ISME J.">
        <title>Genome analyses of uncultured TG2/ZB3 bacteria in 'Margulisbacteria' specifically attached to ectosymbiotic spirochetes of protists in the termite gut.</title>
        <authorList>
            <person name="Utami Y.D."/>
            <person name="Kuwahara H."/>
            <person name="Igai K."/>
            <person name="Murakami T."/>
            <person name="Sugaya K."/>
            <person name="Morikawa T."/>
            <person name="Nagura Y."/>
            <person name="Yuki M."/>
            <person name="Deevong P."/>
            <person name="Inoue T."/>
            <person name="Kihara K."/>
            <person name="Lo N."/>
            <person name="Yamada A."/>
            <person name="Ohkuma M."/>
            <person name="Hongoh Y."/>
        </authorList>
    </citation>
    <scope>NUCLEOTIDE SEQUENCE [LARGE SCALE GENOMIC DNA]</scope>
    <source>
        <strain evidence="10">NkOx7-02</strain>
    </source>
</reference>
<comment type="caution">
    <text evidence="10">The sequence shown here is derived from an EMBL/GenBank/DDBJ whole genome shotgun (WGS) entry which is preliminary data.</text>
</comment>